<keyword evidence="5" id="KW-1185">Reference proteome</keyword>
<dbReference type="Pfam" id="PF00629">
    <property type="entry name" value="MAM"/>
    <property type="match status" value="1"/>
</dbReference>
<dbReference type="Proteomes" id="UP001519460">
    <property type="component" value="Unassembled WGS sequence"/>
</dbReference>
<evidence type="ECO:0000313" key="5">
    <source>
        <dbReference type="Proteomes" id="UP001519460"/>
    </source>
</evidence>
<evidence type="ECO:0000259" key="3">
    <source>
        <dbReference type="PROSITE" id="PS50948"/>
    </source>
</evidence>
<dbReference type="Pfam" id="PF14295">
    <property type="entry name" value="PAN_4"/>
    <property type="match status" value="1"/>
</dbReference>
<dbReference type="InterPro" id="IPR000998">
    <property type="entry name" value="MAM_dom"/>
</dbReference>
<dbReference type="InterPro" id="IPR003609">
    <property type="entry name" value="Pan_app"/>
</dbReference>
<evidence type="ECO:0000259" key="2">
    <source>
        <dbReference type="PROSITE" id="PS50060"/>
    </source>
</evidence>
<sequence>PWQVYPASGQVVCRWTDSADRAGQQAESFKSLISTPSLDDCKLECDNDPTCVAVTFREGAAVTICYLFSHIPVVTDLVQTTYSVKSCHTGSALDCDFDTDFCGWTQSKADNMDWSRGTGRTVSGGTDPEPNTGPDNDHTSGAGYYIYLEASEGVQGDNAILTSPPVDWTGADGSPKGCLTFWYNMNGWNTGSLELQLPNPGIEGTPATVLWSETGQQNNVWREARFVLVATKGLDWAGDIAVDDISLTHGDCSG</sequence>
<reference evidence="4 5" key="1">
    <citation type="journal article" date="2023" name="Sci. Data">
        <title>Genome assembly of the Korean intertidal mud-creeper Batillaria attramentaria.</title>
        <authorList>
            <person name="Patra A.K."/>
            <person name="Ho P.T."/>
            <person name="Jun S."/>
            <person name="Lee S.J."/>
            <person name="Kim Y."/>
            <person name="Won Y.J."/>
        </authorList>
    </citation>
    <scope>NUCLEOTIDE SEQUENCE [LARGE SCALE GENOMIC DNA]</scope>
    <source>
        <strain evidence="4">Wonlab-2016</strain>
    </source>
</reference>
<evidence type="ECO:0000256" key="1">
    <source>
        <dbReference type="SAM" id="MobiDB-lite"/>
    </source>
</evidence>
<comment type="caution">
    <text evidence="4">The sequence shown here is derived from an EMBL/GenBank/DDBJ whole genome shotgun (WGS) entry which is preliminary data.</text>
</comment>
<feature type="compositionally biased region" description="Low complexity" evidence="1">
    <location>
        <begin position="115"/>
        <end position="126"/>
    </location>
</feature>
<dbReference type="PANTHER" id="PTHR23282:SF101">
    <property type="entry name" value="MAM DOMAIN-CONTAINING PROTEIN"/>
    <property type="match status" value="1"/>
</dbReference>
<accession>A0ABD0J3H0</accession>
<proteinExistence type="predicted"/>
<dbReference type="CDD" id="cd06263">
    <property type="entry name" value="MAM"/>
    <property type="match status" value="1"/>
</dbReference>
<dbReference type="PANTHER" id="PTHR23282">
    <property type="entry name" value="APICAL ENDOSOMAL GLYCOPROTEIN PRECURSOR"/>
    <property type="match status" value="1"/>
</dbReference>
<name>A0ABD0J3H0_9CAEN</name>
<dbReference type="Gene3D" id="3.50.4.10">
    <property type="entry name" value="Hepatocyte Growth Factor"/>
    <property type="match status" value="1"/>
</dbReference>
<dbReference type="InterPro" id="IPR013320">
    <property type="entry name" value="ConA-like_dom_sf"/>
</dbReference>
<feature type="non-terminal residue" evidence="4">
    <location>
        <position position="254"/>
    </location>
</feature>
<dbReference type="Gene3D" id="2.60.120.200">
    <property type="match status" value="1"/>
</dbReference>
<protein>
    <submittedName>
        <fullName evidence="4">Uncharacterized protein</fullName>
    </submittedName>
</protein>
<feature type="domain" description="MAM" evidence="2">
    <location>
        <begin position="93"/>
        <end position="254"/>
    </location>
</feature>
<evidence type="ECO:0000313" key="4">
    <source>
        <dbReference type="EMBL" id="KAK7455954.1"/>
    </source>
</evidence>
<dbReference type="PROSITE" id="PS50060">
    <property type="entry name" value="MAM_2"/>
    <property type="match status" value="1"/>
</dbReference>
<dbReference type="SMART" id="SM00137">
    <property type="entry name" value="MAM"/>
    <property type="match status" value="1"/>
</dbReference>
<dbReference type="AlphaFoldDB" id="A0ABD0J3H0"/>
<feature type="region of interest" description="Disordered" evidence="1">
    <location>
        <begin position="113"/>
        <end position="138"/>
    </location>
</feature>
<dbReference type="SUPFAM" id="SSF49899">
    <property type="entry name" value="Concanavalin A-like lectins/glucanases"/>
    <property type="match status" value="1"/>
</dbReference>
<dbReference type="PROSITE" id="PS50948">
    <property type="entry name" value="PAN"/>
    <property type="match status" value="1"/>
</dbReference>
<feature type="domain" description="Apple" evidence="3">
    <location>
        <begin position="13"/>
        <end position="87"/>
    </location>
</feature>
<dbReference type="EMBL" id="JACVVK020000686">
    <property type="protein sequence ID" value="KAK7455954.1"/>
    <property type="molecule type" value="Genomic_DNA"/>
</dbReference>
<dbReference type="InterPro" id="IPR051560">
    <property type="entry name" value="MAM_domain-containing"/>
</dbReference>
<organism evidence="4 5">
    <name type="scientific">Batillaria attramentaria</name>
    <dbReference type="NCBI Taxonomy" id="370345"/>
    <lineage>
        <taxon>Eukaryota</taxon>
        <taxon>Metazoa</taxon>
        <taxon>Spiralia</taxon>
        <taxon>Lophotrochozoa</taxon>
        <taxon>Mollusca</taxon>
        <taxon>Gastropoda</taxon>
        <taxon>Caenogastropoda</taxon>
        <taxon>Sorbeoconcha</taxon>
        <taxon>Cerithioidea</taxon>
        <taxon>Batillariidae</taxon>
        <taxon>Batillaria</taxon>
    </lineage>
</organism>
<feature type="non-terminal residue" evidence="4">
    <location>
        <position position="1"/>
    </location>
</feature>
<gene>
    <name evidence="4" type="ORF">BaRGS_00039402</name>
</gene>